<protein>
    <recommendedName>
        <fullName evidence="4">F-box domain-containing protein</fullName>
    </recommendedName>
</protein>
<organism evidence="1">
    <name type="scientific">Rhizophagus irregularis (strain DAOM 181602 / DAOM 197198 / MUCL 43194)</name>
    <name type="common">Arbuscular mycorrhizal fungus</name>
    <name type="synonym">Glomus intraradices</name>
    <dbReference type="NCBI Taxonomy" id="747089"/>
    <lineage>
        <taxon>Eukaryota</taxon>
        <taxon>Fungi</taxon>
        <taxon>Fungi incertae sedis</taxon>
        <taxon>Mucoromycota</taxon>
        <taxon>Glomeromycotina</taxon>
        <taxon>Glomeromycetes</taxon>
        <taxon>Glomerales</taxon>
        <taxon>Glomeraceae</taxon>
        <taxon>Rhizophagus</taxon>
    </lineage>
</organism>
<evidence type="ECO:0000313" key="1">
    <source>
        <dbReference type="EMBL" id="ESA05269.1"/>
    </source>
</evidence>
<evidence type="ECO:0000313" key="3">
    <source>
        <dbReference type="Proteomes" id="UP000018888"/>
    </source>
</evidence>
<dbReference type="EMBL" id="AUPC02000011">
    <property type="protein sequence ID" value="POG81393.1"/>
    <property type="molecule type" value="Genomic_DNA"/>
</dbReference>
<proteinExistence type="predicted"/>
<sequence>MSYSKIFSDLPELTYEVIKYFRNDFSTLYSCILVNRLWCRLAIPLLWENPFSTPKQNFNFIGIYLHNLNGDLKVKLNEYKVDDNLFPLNTLFNYPIFLKYLYTQKIISSIERWSKDVIRTLKIESNSVFKFKRLIHISLFKIFIENEVNIHTINIQFNNYYLHYYIDDMLELMLQNPDFFHNISNLKFHFIGPSLDHTKNRISQIINLHQNLKKITLLGYFCFPLYQLSRNHNHSNTLNTIILFNISFIGITNLDKVFEQLNVLESVHIIHCILDTDFIQQIVNLTKPFKLKSIFLNRELQIDESLQLLLQKYGDYLENFGFRYDFVDLFPKKQQLLELIIKYCKNIKFLDLTVFNINNWIIYQLFNLTENSKQNLNYLSIDVINNLSSNIIECSSTILRNLGQILPLKLEYLNLVLNIKYIDDFEIFLKNSQNTFIKKLIITNKEIDDDIHDYILFYIKEYIMKKKRVKYLAIISNFFKGSTVNNDLFSFKDEVKEYEFYNIKIQKYEDLAIDNKLKFINL</sequence>
<dbReference type="Proteomes" id="UP000018888">
    <property type="component" value="Unassembled WGS sequence"/>
</dbReference>
<evidence type="ECO:0008006" key="4">
    <source>
        <dbReference type="Google" id="ProtNLM"/>
    </source>
</evidence>
<dbReference type="AlphaFoldDB" id="U9TAS6"/>
<gene>
    <name evidence="2" type="ORF">GLOIN_2v1763297</name>
    <name evidence="1" type="ORF">GLOINDRAFT_4147</name>
</gene>
<dbReference type="VEuPathDB" id="FungiDB:RhiirFUN_006233"/>
<reference evidence="2 3" key="3">
    <citation type="journal article" date="2018" name="New Phytol.">
        <title>High intraspecific genome diversity in the model arbuscular mycorrhizal symbiont Rhizophagus irregularis.</title>
        <authorList>
            <person name="Chen E.C.H."/>
            <person name="Morin E."/>
            <person name="Beaudet D."/>
            <person name="Noel J."/>
            <person name="Yildirir G."/>
            <person name="Ndikumana S."/>
            <person name="Charron P."/>
            <person name="St-Onge C."/>
            <person name="Giorgi J."/>
            <person name="Kruger M."/>
            <person name="Marton T."/>
            <person name="Ropars J."/>
            <person name="Grigoriev I.V."/>
            <person name="Hainaut M."/>
            <person name="Henrissat B."/>
            <person name="Roux C."/>
            <person name="Martin F."/>
            <person name="Corradi N."/>
        </authorList>
    </citation>
    <scope>NUCLEOTIDE SEQUENCE [LARGE SCALE GENOMIC DNA]</scope>
    <source>
        <strain evidence="3">DAOM 181602 / DAOM 197198 / MUCL 43194</strain>
        <strain evidence="2">DAOM 197198</strain>
    </source>
</reference>
<evidence type="ECO:0000313" key="2">
    <source>
        <dbReference type="EMBL" id="POG81393.1"/>
    </source>
</evidence>
<reference evidence="2 3" key="1">
    <citation type="journal article" date="2013" name="Proc. Natl. Acad. Sci. U.S.A.">
        <title>Genome of an arbuscular mycorrhizal fungus provides insight into the oldest plant symbiosis.</title>
        <authorList>
            <person name="Tisserant E."/>
            <person name="Malbreil M."/>
            <person name="Kuo A."/>
            <person name="Kohler A."/>
            <person name="Symeonidi A."/>
            <person name="Balestrini R."/>
            <person name="Charron P."/>
            <person name="Duensing N."/>
            <person name="Frei Dit Frey N."/>
            <person name="Gianinazzi-Pearson V."/>
            <person name="Gilbert L.B."/>
            <person name="Handa Y."/>
            <person name="Herr J.R."/>
            <person name="Hijri M."/>
            <person name="Koul R."/>
            <person name="Kawaguchi M."/>
            <person name="Krajinski F."/>
            <person name="Lammers P.J."/>
            <person name="Masclaux F.G."/>
            <person name="Murat C."/>
            <person name="Morin E."/>
            <person name="Ndikumana S."/>
            <person name="Pagni M."/>
            <person name="Petitpierre D."/>
            <person name="Requena N."/>
            <person name="Rosikiewicz P."/>
            <person name="Riley R."/>
            <person name="Saito K."/>
            <person name="San Clemente H."/>
            <person name="Shapiro H."/>
            <person name="van Tuinen D."/>
            <person name="Becard G."/>
            <person name="Bonfante P."/>
            <person name="Paszkowski U."/>
            <person name="Shachar-Hill Y.Y."/>
            <person name="Tuskan G.A."/>
            <person name="Young P.W."/>
            <person name="Sanders I.R."/>
            <person name="Henrissat B."/>
            <person name="Rensing S.A."/>
            <person name="Grigoriev I.V."/>
            <person name="Corradi N."/>
            <person name="Roux C."/>
            <person name="Martin F."/>
        </authorList>
    </citation>
    <scope>NUCLEOTIDE SEQUENCE [LARGE SCALE GENOMIC DNA]</scope>
    <source>
        <strain evidence="3">DAOM 181602 / DAOM 197198 / MUCL 43194</strain>
        <strain evidence="2">DAOM 197198</strain>
    </source>
</reference>
<reference evidence="1" key="2">
    <citation type="submission" date="2013-07" db="EMBL/GenBank/DDBJ databases">
        <title>The genome of an arbuscular mycorrhizal fungus provides insights into the evolution of the oldest plant symbiosis.</title>
        <authorList>
            <consortium name="DOE Joint Genome Institute"/>
            <person name="Tisserant E."/>
            <person name="Malbreil M."/>
            <person name="Kuo A."/>
            <person name="Kohler A."/>
            <person name="Symeonidi A."/>
            <person name="Balestrini R."/>
            <person name="Charron P."/>
            <person name="Duensing N."/>
            <person name="Frei-dit-Frey N."/>
            <person name="Gianinazzi-Pearson V."/>
            <person name="Gilbert B."/>
            <person name="Handa Y."/>
            <person name="Hijri M."/>
            <person name="Kaul R."/>
            <person name="Kawaguchi M."/>
            <person name="Krajinski F."/>
            <person name="Lammers P."/>
            <person name="Lapierre D."/>
            <person name="Masclaux F.G."/>
            <person name="Murat C."/>
            <person name="Morin E."/>
            <person name="Ndikumana S."/>
            <person name="Pagni M."/>
            <person name="Petitpierre D."/>
            <person name="Requena N."/>
            <person name="Rosikiewicz P."/>
            <person name="Riley R."/>
            <person name="Saito K."/>
            <person name="San Clemente H."/>
            <person name="Shapiro H."/>
            <person name="van Tuinen D."/>
            <person name="Becard G."/>
            <person name="Bonfante P."/>
            <person name="Paszkowski U."/>
            <person name="Shachar-Hill Y."/>
            <person name="Young J.P."/>
            <person name="Sanders I.R."/>
            <person name="Henrissat B."/>
            <person name="Rensing S.A."/>
            <person name="Grigoriev I.V."/>
            <person name="Corradi N."/>
            <person name="Roux C."/>
            <person name="Martin F."/>
        </authorList>
    </citation>
    <scope>NUCLEOTIDE SEQUENCE</scope>
    <source>
        <strain evidence="1">DAOM 197198</strain>
    </source>
</reference>
<dbReference type="STRING" id="747089.U9TAS6"/>
<dbReference type="HOGENOM" id="CLU_028913_2_1_1"/>
<accession>U9TAS6</accession>
<name>U9TAS6_RHIID</name>
<keyword evidence="3" id="KW-1185">Reference proteome</keyword>
<dbReference type="EMBL" id="KI293244">
    <property type="protein sequence ID" value="ESA05269.1"/>
    <property type="molecule type" value="Genomic_DNA"/>
</dbReference>